<gene>
    <name evidence="1" type="ORF">E1B28_003378</name>
</gene>
<dbReference type="Proteomes" id="UP001049176">
    <property type="component" value="Chromosome 11"/>
</dbReference>
<evidence type="ECO:0000313" key="2">
    <source>
        <dbReference type="Proteomes" id="UP001049176"/>
    </source>
</evidence>
<protein>
    <submittedName>
        <fullName evidence="1">Uncharacterized protein</fullName>
    </submittedName>
</protein>
<proteinExistence type="predicted"/>
<dbReference type="KEGG" id="more:E1B28_003378"/>
<dbReference type="RefSeq" id="XP_043002312.1">
    <property type="nucleotide sequence ID" value="XM_043160356.1"/>
</dbReference>
<keyword evidence="2" id="KW-1185">Reference proteome</keyword>
<dbReference type="EMBL" id="CM032191">
    <property type="protein sequence ID" value="KAG7085841.1"/>
    <property type="molecule type" value="Genomic_DNA"/>
</dbReference>
<organism evidence="1 2">
    <name type="scientific">Marasmius oreades</name>
    <name type="common">fairy-ring Marasmius</name>
    <dbReference type="NCBI Taxonomy" id="181124"/>
    <lineage>
        <taxon>Eukaryota</taxon>
        <taxon>Fungi</taxon>
        <taxon>Dikarya</taxon>
        <taxon>Basidiomycota</taxon>
        <taxon>Agaricomycotina</taxon>
        <taxon>Agaricomycetes</taxon>
        <taxon>Agaricomycetidae</taxon>
        <taxon>Agaricales</taxon>
        <taxon>Marasmiineae</taxon>
        <taxon>Marasmiaceae</taxon>
        <taxon>Marasmius</taxon>
    </lineage>
</organism>
<reference evidence="1" key="1">
    <citation type="journal article" date="2021" name="Genome Biol. Evol.">
        <title>The assembled and annotated genome of the fairy-ring fungus Marasmius oreades.</title>
        <authorList>
            <person name="Hiltunen M."/>
            <person name="Ament-Velasquez S.L."/>
            <person name="Johannesson H."/>
        </authorList>
    </citation>
    <scope>NUCLEOTIDE SEQUENCE</scope>
    <source>
        <strain evidence="1">03SP1</strain>
    </source>
</reference>
<sequence length="133" mass="15142">MEHLVCDRKVGESLLEQKVNRLLAAISRVTERQAMSSSTAAVTSKAASRRTKGSWVIPKIVCAKYVSKYLLSRLLCAKEVNRWEYAIDWKAQNPHGTLKDFGNDWKTTSKDTEKVAIYQARADEKLRKNRKAT</sequence>
<accession>A0A9P7RLC6</accession>
<name>A0A9P7RLC6_9AGAR</name>
<dbReference type="AlphaFoldDB" id="A0A9P7RLC6"/>
<evidence type="ECO:0000313" key="1">
    <source>
        <dbReference type="EMBL" id="KAG7085841.1"/>
    </source>
</evidence>
<dbReference type="GeneID" id="66072454"/>
<comment type="caution">
    <text evidence="1">The sequence shown here is derived from an EMBL/GenBank/DDBJ whole genome shotgun (WGS) entry which is preliminary data.</text>
</comment>